<keyword evidence="7 15" id="KW-0418">Kinase</keyword>
<dbReference type="PANTHER" id="PTHR45832:SF22">
    <property type="entry name" value="SERINE_THREONINE-PROTEIN KINASE SAMKA-RELATED"/>
    <property type="match status" value="1"/>
</dbReference>
<dbReference type="Gene3D" id="3.30.200.20">
    <property type="entry name" value="Phosphorylase Kinase, domain 1"/>
    <property type="match status" value="1"/>
</dbReference>
<reference evidence="15" key="1">
    <citation type="journal article" date="2020" name="Stud. Mycol.">
        <title>101 Dothideomycetes genomes: a test case for predicting lifestyles and emergence of pathogens.</title>
        <authorList>
            <person name="Haridas S."/>
            <person name="Albert R."/>
            <person name="Binder M."/>
            <person name="Bloem J."/>
            <person name="Labutti K."/>
            <person name="Salamov A."/>
            <person name="Andreopoulos B."/>
            <person name="Baker S."/>
            <person name="Barry K."/>
            <person name="Bills G."/>
            <person name="Bluhm B."/>
            <person name="Cannon C."/>
            <person name="Castanera R."/>
            <person name="Culley D."/>
            <person name="Daum C."/>
            <person name="Ezra D."/>
            <person name="Gonzalez J."/>
            <person name="Henrissat B."/>
            <person name="Kuo A."/>
            <person name="Liang C."/>
            <person name="Lipzen A."/>
            <person name="Lutzoni F."/>
            <person name="Magnuson J."/>
            <person name="Mondo S."/>
            <person name="Nolan M."/>
            <person name="Ohm R."/>
            <person name="Pangilinan J."/>
            <person name="Park H.-J."/>
            <person name="Ramirez L."/>
            <person name="Alfaro M."/>
            <person name="Sun H."/>
            <person name="Tritt A."/>
            <person name="Yoshinaga Y."/>
            <person name="Zwiers L.-H."/>
            <person name="Turgeon B."/>
            <person name="Goodwin S."/>
            <person name="Spatafora J."/>
            <person name="Crous P."/>
            <person name="Grigoriev I."/>
        </authorList>
    </citation>
    <scope>NUCLEOTIDE SEQUENCE</scope>
    <source>
        <strain evidence="15">CBS 101060</strain>
    </source>
</reference>
<dbReference type="SMART" id="SM00220">
    <property type="entry name" value="S_TKc"/>
    <property type="match status" value="1"/>
</dbReference>
<dbReference type="FunFam" id="1.10.510.10:FF:000139">
    <property type="entry name" value="Non-specific serine/threonine protein kinase"/>
    <property type="match status" value="1"/>
</dbReference>
<feature type="compositionally biased region" description="Basic and acidic residues" evidence="11">
    <location>
        <begin position="522"/>
        <end position="541"/>
    </location>
</feature>
<comment type="similarity">
    <text evidence="1">Belongs to the protein kinase superfamily. STE Ser/Thr protein kinase family. STE20 subfamily.</text>
</comment>
<evidence type="ECO:0000256" key="8">
    <source>
        <dbReference type="ARBA" id="ARBA00022840"/>
    </source>
</evidence>
<dbReference type="InterPro" id="IPR001849">
    <property type="entry name" value="PH_domain"/>
</dbReference>
<proteinExistence type="inferred from homology"/>
<evidence type="ECO:0000259" key="13">
    <source>
        <dbReference type="PROSITE" id="PS50011"/>
    </source>
</evidence>
<protein>
    <recommendedName>
        <fullName evidence="2">non-specific serine/threonine protein kinase</fullName>
        <ecNumber evidence="2">2.7.11.1</ecNumber>
    </recommendedName>
</protein>
<feature type="region of interest" description="Disordered" evidence="11">
    <location>
        <begin position="1"/>
        <end position="75"/>
    </location>
</feature>
<dbReference type="Gene3D" id="1.10.510.10">
    <property type="entry name" value="Transferase(Phosphotransferase) domain 1"/>
    <property type="match status" value="1"/>
</dbReference>
<dbReference type="InterPro" id="IPR011009">
    <property type="entry name" value="Kinase-like_dom_sf"/>
</dbReference>
<dbReference type="OrthoDB" id="248923at2759"/>
<evidence type="ECO:0000259" key="12">
    <source>
        <dbReference type="PROSITE" id="PS50003"/>
    </source>
</evidence>
<evidence type="ECO:0000256" key="10">
    <source>
        <dbReference type="ARBA" id="ARBA00048679"/>
    </source>
</evidence>
<comment type="catalytic activity">
    <reaction evidence="9">
        <text>L-threonyl-[protein] + ATP = O-phospho-L-threonyl-[protein] + ADP + H(+)</text>
        <dbReference type="Rhea" id="RHEA:46608"/>
        <dbReference type="Rhea" id="RHEA-COMP:11060"/>
        <dbReference type="Rhea" id="RHEA-COMP:11605"/>
        <dbReference type="ChEBI" id="CHEBI:15378"/>
        <dbReference type="ChEBI" id="CHEBI:30013"/>
        <dbReference type="ChEBI" id="CHEBI:30616"/>
        <dbReference type="ChEBI" id="CHEBI:61977"/>
        <dbReference type="ChEBI" id="CHEBI:456216"/>
        <dbReference type="EC" id="2.7.11.1"/>
    </reaction>
</comment>
<dbReference type="SMART" id="SM00285">
    <property type="entry name" value="PBD"/>
    <property type="match status" value="1"/>
</dbReference>
<dbReference type="FunFam" id="3.90.810.10:FF:000005">
    <property type="entry name" value="Non-specific serine/threonine protein kinase"/>
    <property type="match status" value="1"/>
</dbReference>
<evidence type="ECO:0000256" key="1">
    <source>
        <dbReference type="ARBA" id="ARBA00008874"/>
    </source>
</evidence>
<dbReference type="CDD" id="cd01093">
    <property type="entry name" value="CRIB_PAK_like"/>
    <property type="match status" value="1"/>
</dbReference>
<evidence type="ECO:0000313" key="16">
    <source>
        <dbReference type="Proteomes" id="UP000799429"/>
    </source>
</evidence>
<dbReference type="InterPro" id="IPR033923">
    <property type="entry name" value="PAK_BD"/>
</dbReference>
<dbReference type="InterPro" id="IPR051931">
    <property type="entry name" value="PAK3-like"/>
</dbReference>
<sequence length="857" mass="95035">MASSQSRNMYTPDQFMNPRAGPRPPTDRPRLNLTPAVNNLPGNMSSLNLQSPSTNNSTNSLPHLTRSNTDRSNAPLSVVKDGWAKIKEEGLFKSMIWSEKYLVLRESQLDFLKNNNTSRASFTVQLRDVTSIERSDDYPYSFEIHRTVSSNSGGSPPRDGPTKLLICKVETDDEVYSWIDSIYQRCPSMGGVSNPTNFTHRVHVGFDPTSGAFVGLPLEWEKLLTASAITKDDYQKNPKAVLEALEFYTEKMVKRAEDPAAYPSLTPTPPVDPQTHKQLGYASVGGIAPPRPNPPGSFQRKDSYGSPSHTPTGSFATRHERSSSFSSQQQAADARAEEDRRRRMEDEARKQRERERAREEAERREREELAAYNASIPQTRVPLAKQEIGGYGNDENREPSPSAPSSRYNPSRPPPSAPVASRDRQQPPGSLRQMNPQRTAPSAPTQNGAFQKPATSRQPSPGHQQQSSIPRYPQATNGQPSGQRTPNGASATSQPSSTRAPGTSTAPKPSNGQAKQPVTNDAVKKAEAALTKKDDTRKDVRMSSMSESEVMAKLREVVSKEKPLESYNKQKKIGQGASGSVYVARIRESAPSPTARSLLREHGPRAQVAIKQMDLRNQPRKELIVNEIIVMKDSKHPNIVNFLDAFLQEEQSELWVVMEFMEGGALTDVIDNNPVISEEQIATICLETCKGLQHLHNQNIIHRDIKSDNVLLDGRGNVKITDFGFCAKLTEQRSKRATMVGTPYWMAPEVVKQKEYGNKVDIWSLGIMAIEMIESEPPYLNEEPLKALYLIATNGTPRLKKPEKLSKDLKQFLSVCLCVDVKSRASASELMNLDFLKNGCSLGSLAQLLSFRKGSGQ</sequence>
<feature type="compositionally biased region" description="Low complexity" evidence="11">
    <location>
        <begin position="399"/>
        <end position="410"/>
    </location>
</feature>
<dbReference type="GO" id="GO:0004674">
    <property type="term" value="F:protein serine/threonine kinase activity"/>
    <property type="evidence" value="ECO:0007669"/>
    <property type="project" value="UniProtKB-KW"/>
</dbReference>
<dbReference type="PROSITE" id="PS50108">
    <property type="entry name" value="CRIB"/>
    <property type="match status" value="1"/>
</dbReference>
<dbReference type="Pfam" id="PF00069">
    <property type="entry name" value="Pkinase"/>
    <property type="match status" value="1"/>
</dbReference>
<dbReference type="SUPFAM" id="SSF56112">
    <property type="entry name" value="Protein kinase-like (PK-like)"/>
    <property type="match status" value="1"/>
</dbReference>
<gene>
    <name evidence="15" type="ORF">M501DRAFT_989961</name>
</gene>
<dbReference type="InterPro" id="IPR011993">
    <property type="entry name" value="PH-like_dom_sf"/>
</dbReference>
<dbReference type="PROSITE" id="PS50011">
    <property type="entry name" value="PROTEIN_KINASE_DOM"/>
    <property type="match status" value="1"/>
</dbReference>
<keyword evidence="4" id="KW-0723">Serine/threonine-protein kinase</keyword>
<dbReference type="CDD" id="cd13279">
    <property type="entry name" value="PH_Cla4_Ste20"/>
    <property type="match status" value="1"/>
</dbReference>
<dbReference type="GO" id="GO:0019236">
    <property type="term" value="P:response to pheromone"/>
    <property type="evidence" value="ECO:0007669"/>
    <property type="project" value="UniProtKB-KW"/>
</dbReference>
<dbReference type="FunFam" id="3.30.200.20:FF:000535">
    <property type="entry name" value="Non-specific serine/threonine protein kinase"/>
    <property type="match status" value="1"/>
</dbReference>
<dbReference type="Proteomes" id="UP000799429">
    <property type="component" value="Unassembled WGS sequence"/>
</dbReference>
<feature type="compositionally biased region" description="Polar residues" evidence="11">
    <location>
        <begin position="35"/>
        <end position="44"/>
    </location>
</feature>
<dbReference type="Pfam" id="PF00786">
    <property type="entry name" value="PBD"/>
    <property type="match status" value="1"/>
</dbReference>
<feature type="region of interest" description="Disordered" evidence="11">
    <location>
        <begin position="260"/>
        <end position="547"/>
    </location>
</feature>
<evidence type="ECO:0000313" key="15">
    <source>
        <dbReference type="EMBL" id="KAF2841444.1"/>
    </source>
</evidence>
<feature type="compositionally biased region" description="Polar residues" evidence="11">
    <location>
        <begin position="66"/>
        <end position="75"/>
    </location>
</feature>
<feature type="compositionally biased region" description="Low complexity" evidence="11">
    <location>
        <begin position="45"/>
        <end position="65"/>
    </location>
</feature>
<feature type="compositionally biased region" description="Basic and acidic residues" evidence="11">
    <location>
        <begin position="334"/>
        <end position="369"/>
    </location>
</feature>
<evidence type="ECO:0000256" key="6">
    <source>
        <dbReference type="ARBA" id="ARBA00022741"/>
    </source>
</evidence>
<keyword evidence="3" id="KW-0589">Pheromone response</keyword>
<dbReference type="InterPro" id="IPR008271">
    <property type="entry name" value="Ser/Thr_kinase_AS"/>
</dbReference>
<feature type="domain" description="Protein kinase" evidence="13">
    <location>
        <begin position="567"/>
        <end position="836"/>
    </location>
</feature>
<keyword evidence="6" id="KW-0547">Nucleotide-binding</keyword>
<dbReference type="SMART" id="SM00233">
    <property type="entry name" value="PH"/>
    <property type="match status" value="1"/>
</dbReference>
<feature type="compositionally biased region" description="Low complexity" evidence="11">
    <location>
        <begin position="323"/>
        <end position="333"/>
    </location>
</feature>
<comment type="caution">
    <text evidence="15">The sequence shown here is derived from an EMBL/GenBank/DDBJ whole genome shotgun (WGS) entry which is preliminary data.</text>
</comment>
<evidence type="ECO:0000256" key="9">
    <source>
        <dbReference type="ARBA" id="ARBA00047899"/>
    </source>
</evidence>
<feature type="compositionally biased region" description="Polar residues" evidence="11">
    <location>
        <begin position="1"/>
        <end position="11"/>
    </location>
</feature>
<evidence type="ECO:0000256" key="11">
    <source>
        <dbReference type="SAM" id="MobiDB-lite"/>
    </source>
</evidence>
<feature type="domain" description="PH" evidence="12">
    <location>
        <begin position="77"/>
        <end position="187"/>
    </location>
</feature>
<dbReference type="CDD" id="cd06614">
    <property type="entry name" value="STKc_PAK"/>
    <property type="match status" value="1"/>
</dbReference>
<dbReference type="Gene3D" id="3.90.810.10">
    <property type="entry name" value="CRIB domain"/>
    <property type="match status" value="1"/>
</dbReference>
<dbReference type="AlphaFoldDB" id="A0A9P4SFN2"/>
<evidence type="ECO:0000256" key="3">
    <source>
        <dbReference type="ARBA" id="ARBA00022507"/>
    </source>
</evidence>
<dbReference type="InterPro" id="IPR000719">
    <property type="entry name" value="Prot_kinase_dom"/>
</dbReference>
<dbReference type="PROSITE" id="PS00108">
    <property type="entry name" value="PROTEIN_KINASE_ST"/>
    <property type="match status" value="1"/>
</dbReference>
<dbReference type="PANTHER" id="PTHR45832">
    <property type="entry name" value="SERINE/THREONINE-PROTEIN KINASE SAMKA-RELATED-RELATED"/>
    <property type="match status" value="1"/>
</dbReference>
<evidence type="ECO:0000259" key="14">
    <source>
        <dbReference type="PROSITE" id="PS50108"/>
    </source>
</evidence>
<accession>A0A9P4SFN2</accession>
<keyword evidence="16" id="KW-1185">Reference proteome</keyword>
<dbReference type="InterPro" id="IPR000095">
    <property type="entry name" value="CRIB_dom"/>
</dbReference>
<name>A0A9P4SFN2_9PEZI</name>
<evidence type="ECO:0000256" key="7">
    <source>
        <dbReference type="ARBA" id="ARBA00022777"/>
    </source>
</evidence>
<keyword evidence="5" id="KW-0808">Transferase</keyword>
<evidence type="ECO:0000256" key="5">
    <source>
        <dbReference type="ARBA" id="ARBA00022679"/>
    </source>
</evidence>
<dbReference type="EC" id="2.7.11.1" evidence="2"/>
<feature type="compositionally biased region" description="Polar residues" evidence="11">
    <location>
        <begin position="432"/>
        <end position="519"/>
    </location>
</feature>
<organism evidence="15 16">
    <name type="scientific">Patellaria atrata CBS 101060</name>
    <dbReference type="NCBI Taxonomy" id="1346257"/>
    <lineage>
        <taxon>Eukaryota</taxon>
        <taxon>Fungi</taxon>
        <taxon>Dikarya</taxon>
        <taxon>Ascomycota</taxon>
        <taxon>Pezizomycotina</taxon>
        <taxon>Dothideomycetes</taxon>
        <taxon>Dothideomycetes incertae sedis</taxon>
        <taxon>Patellariales</taxon>
        <taxon>Patellariaceae</taxon>
        <taxon>Patellaria</taxon>
    </lineage>
</organism>
<dbReference type="PROSITE" id="PS50003">
    <property type="entry name" value="PH_DOMAIN"/>
    <property type="match status" value="1"/>
</dbReference>
<dbReference type="GO" id="GO:0005524">
    <property type="term" value="F:ATP binding"/>
    <property type="evidence" value="ECO:0007669"/>
    <property type="project" value="UniProtKB-KW"/>
</dbReference>
<dbReference type="Pfam" id="PF00169">
    <property type="entry name" value="PH"/>
    <property type="match status" value="1"/>
</dbReference>
<dbReference type="InterPro" id="IPR036936">
    <property type="entry name" value="CRIB_dom_sf"/>
</dbReference>
<feature type="compositionally biased region" description="Polar residues" evidence="11">
    <location>
        <begin position="305"/>
        <end position="315"/>
    </location>
</feature>
<dbReference type="EMBL" id="MU006091">
    <property type="protein sequence ID" value="KAF2841444.1"/>
    <property type="molecule type" value="Genomic_DNA"/>
</dbReference>
<comment type="catalytic activity">
    <reaction evidence="10">
        <text>L-seryl-[protein] + ATP = O-phospho-L-seryl-[protein] + ADP + H(+)</text>
        <dbReference type="Rhea" id="RHEA:17989"/>
        <dbReference type="Rhea" id="RHEA-COMP:9863"/>
        <dbReference type="Rhea" id="RHEA-COMP:11604"/>
        <dbReference type="ChEBI" id="CHEBI:15378"/>
        <dbReference type="ChEBI" id="CHEBI:29999"/>
        <dbReference type="ChEBI" id="CHEBI:30616"/>
        <dbReference type="ChEBI" id="CHEBI:83421"/>
        <dbReference type="ChEBI" id="CHEBI:456216"/>
        <dbReference type="EC" id="2.7.11.1"/>
    </reaction>
</comment>
<evidence type="ECO:0000256" key="4">
    <source>
        <dbReference type="ARBA" id="ARBA00022527"/>
    </source>
</evidence>
<feature type="domain" description="CRIB" evidence="14">
    <location>
        <begin position="192"/>
        <end position="205"/>
    </location>
</feature>
<evidence type="ECO:0000256" key="2">
    <source>
        <dbReference type="ARBA" id="ARBA00012513"/>
    </source>
</evidence>
<dbReference type="SUPFAM" id="SSF50729">
    <property type="entry name" value="PH domain-like"/>
    <property type="match status" value="1"/>
</dbReference>
<keyword evidence="8" id="KW-0067">ATP-binding</keyword>
<dbReference type="Gene3D" id="2.30.29.30">
    <property type="entry name" value="Pleckstrin-homology domain (PH domain)/Phosphotyrosine-binding domain (PTB)"/>
    <property type="match status" value="1"/>
</dbReference>